<protein>
    <submittedName>
        <fullName evidence="2">Uncharacterized protein</fullName>
    </submittedName>
</protein>
<feature type="compositionally biased region" description="Basic residues" evidence="1">
    <location>
        <begin position="1"/>
        <end position="14"/>
    </location>
</feature>
<dbReference type="KEGG" id="bze:COCCADRAFT_31265"/>
<evidence type="ECO:0000313" key="3">
    <source>
        <dbReference type="Proteomes" id="UP000053841"/>
    </source>
</evidence>
<feature type="region of interest" description="Disordered" evidence="1">
    <location>
        <begin position="1"/>
        <end position="38"/>
    </location>
</feature>
<reference evidence="2 3" key="1">
    <citation type="journal article" date="2013" name="PLoS Genet.">
        <title>Comparative genome structure, secondary metabolite, and effector coding capacity across Cochliobolus pathogens.</title>
        <authorList>
            <person name="Condon B.J."/>
            <person name="Leng Y."/>
            <person name="Wu D."/>
            <person name="Bushley K.E."/>
            <person name="Ohm R.A."/>
            <person name="Otillar R."/>
            <person name="Martin J."/>
            <person name="Schackwitz W."/>
            <person name="Grimwood J."/>
            <person name="MohdZainudin N."/>
            <person name="Xue C."/>
            <person name="Wang R."/>
            <person name="Manning V.A."/>
            <person name="Dhillon B."/>
            <person name="Tu Z.J."/>
            <person name="Steffenson B.J."/>
            <person name="Salamov A."/>
            <person name="Sun H."/>
            <person name="Lowry S."/>
            <person name="LaButti K."/>
            <person name="Han J."/>
            <person name="Copeland A."/>
            <person name="Lindquist E."/>
            <person name="Barry K."/>
            <person name="Schmutz J."/>
            <person name="Baker S.E."/>
            <person name="Ciuffetti L.M."/>
            <person name="Grigoriev I.V."/>
            <person name="Zhong S."/>
            <person name="Turgeon B.G."/>
        </authorList>
    </citation>
    <scope>NUCLEOTIDE SEQUENCE [LARGE SCALE GENOMIC DNA]</scope>
    <source>
        <strain evidence="2 3">26-R-13</strain>
    </source>
</reference>
<evidence type="ECO:0000256" key="1">
    <source>
        <dbReference type="SAM" id="MobiDB-lite"/>
    </source>
</evidence>
<proteinExistence type="predicted"/>
<dbReference type="EMBL" id="KI964983">
    <property type="protein sequence ID" value="EUC27196.1"/>
    <property type="molecule type" value="Genomic_DNA"/>
</dbReference>
<keyword evidence="3" id="KW-1185">Reference proteome</keyword>
<dbReference type="GeneID" id="19146915"/>
<organism evidence="2 3">
    <name type="scientific">Cochliobolus carbonum (strain 26-R-13)</name>
    <name type="common">Maize leaf spot fungus</name>
    <name type="synonym">Bipolaris zeicola</name>
    <dbReference type="NCBI Taxonomy" id="930089"/>
    <lineage>
        <taxon>Eukaryota</taxon>
        <taxon>Fungi</taxon>
        <taxon>Dikarya</taxon>
        <taxon>Ascomycota</taxon>
        <taxon>Pezizomycotina</taxon>
        <taxon>Dothideomycetes</taxon>
        <taxon>Pleosporomycetidae</taxon>
        <taxon>Pleosporales</taxon>
        <taxon>Pleosporineae</taxon>
        <taxon>Pleosporaceae</taxon>
        <taxon>Bipolaris</taxon>
    </lineage>
</organism>
<dbReference type="OrthoDB" id="3791143at2759"/>
<dbReference type="HOGENOM" id="CLU_1669076_0_0_1"/>
<gene>
    <name evidence="2" type="ORF">COCCADRAFT_31265</name>
</gene>
<dbReference type="Proteomes" id="UP000053841">
    <property type="component" value="Unassembled WGS sequence"/>
</dbReference>
<accession>W6Y817</accession>
<sequence>MPLPHARRQQKRVSRGSSVPAKRLRTSRGTASQPVDIDATPSQIRFYASPYETLAAATSQATDTTLIEPSPPSILLNAAIVASTNDTDAATASTADPLPDEPATDLDSHFADDFEGINWDTLSAYGKPPRTLKHKKSWVFQHGYRVASLRDLSRTFWR</sequence>
<evidence type="ECO:0000313" key="2">
    <source>
        <dbReference type="EMBL" id="EUC27196.1"/>
    </source>
</evidence>
<dbReference type="AlphaFoldDB" id="W6Y817"/>
<dbReference type="RefSeq" id="XP_007718503.1">
    <property type="nucleotide sequence ID" value="XM_007720313.1"/>
</dbReference>
<name>W6Y817_COCC2</name>